<dbReference type="SUPFAM" id="SSF48498">
    <property type="entry name" value="Tetracyclin repressor-like, C-terminal domain"/>
    <property type="match status" value="1"/>
</dbReference>
<dbReference type="Pfam" id="PF00440">
    <property type="entry name" value="TetR_N"/>
    <property type="match status" value="1"/>
</dbReference>
<dbReference type="SUPFAM" id="SSF46689">
    <property type="entry name" value="Homeodomain-like"/>
    <property type="match status" value="1"/>
</dbReference>
<reference evidence="6" key="1">
    <citation type="submission" date="2021-02" db="EMBL/GenBank/DDBJ databases">
        <title>Draft genome sequence of Microbispora sp. RL4-1S isolated from rice leaves in Thailand.</title>
        <authorList>
            <person name="Muangham S."/>
            <person name="Duangmal K."/>
        </authorList>
    </citation>
    <scope>NUCLEOTIDE SEQUENCE</scope>
    <source>
        <strain evidence="6">RL4-1S</strain>
    </source>
</reference>
<gene>
    <name evidence="6" type="ORF">JOL79_05060</name>
</gene>
<organism evidence="6 7">
    <name type="scientific">Microbispora oryzae</name>
    <dbReference type="NCBI Taxonomy" id="2806554"/>
    <lineage>
        <taxon>Bacteria</taxon>
        <taxon>Bacillati</taxon>
        <taxon>Actinomycetota</taxon>
        <taxon>Actinomycetes</taxon>
        <taxon>Streptosporangiales</taxon>
        <taxon>Streptosporangiaceae</taxon>
        <taxon>Microbispora</taxon>
    </lineage>
</organism>
<dbReference type="RefSeq" id="WP_210154466.1">
    <property type="nucleotide sequence ID" value="NZ_JAFCNB010000002.1"/>
</dbReference>
<feature type="domain" description="HTH tetR-type" evidence="5">
    <location>
        <begin position="1"/>
        <end position="61"/>
    </location>
</feature>
<dbReference type="InterPro" id="IPR025996">
    <property type="entry name" value="MT1864/Rv1816-like_C"/>
</dbReference>
<evidence type="ECO:0000256" key="2">
    <source>
        <dbReference type="ARBA" id="ARBA00023125"/>
    </source>
</evidence>
<dbReference type="Gene3D" id="1.10.357.10">
    <property type="entry name" value="Tetracycline Repressor, domain 2"/>
    <property type="match status" value="1"/>
</dbReference>
<proteinExistence type="predicted"/>
<dbReference type="GO" id="GO:0000976">
    <property type="term" value="F:transcription cis-regulatory region binding"/>
    <property type="evidence" value="ECO:0007669"/>
    <property type="project" value="TreeGrafter"/>
</dbReference>
<feature type="DNA-binding region" description="H-T-H motif" evidence="4">
    <location>
        <begin position="24"/>
        <end position="43"/>
    </location>
</feature>
<evidence type="ECO:0000313" key="7">
    <source>
        <dbReference type="Proteomes" id="UP000674234"/>
    </source>
</evidence>
<keyword evidence="1" id="KW-0805">Transcription regulation</keyword>
<dbReference type="InterPro" id="IPR050109">
    <property type="entry name" value="HTH-type_TetR-like_transc_reg"/>
</dbReference>
<evidence type="ECO:0000256" key="3">
    <source>
        <dbReference type="ARBA" id="ARBA00023163"/>
    </source>
</evidence>
<dbReference type="InterPro" id="IPR009057">
    <property type="entry name" value="Homeodomain-like_sf"/>
</dbReference>
<dbReference type="AlphaFoldDB" id="A0A940WKI0"/>
<dbReference type="InterPro" id="IPR036271">
    <property type="entry name" value="Tet_transcr_reg_TetR-rel_C_sf"/>
</dbReference>
<name>A0A940WKI0_9ACTN</name>
<sequence length="235" mass="24504">MDVRTRILHAAAELLSHAPEADISTRAVCEAARVGAPALYRQFGDKEGLLTAVVDYGFEQYLAGRSPACSSDDPVQDLKNGWDDHVGFAVDNPNHYRLMYSPGLSAPPGAAAEAHRLLLEILERCAAGGRLRTSPQTAANMIMSAMAGVALSLVSRPTISADTEFSGRVRDAVIEAVTVPAVAGGRAPAYGGTAVAAATLGALLPEGPVAPLTEAETGLLREWLGRLSDTSITIA</sequence>
<protein>
    <submittedName>
        <fullName evidence="6">TetR/AcrR family transcriptional regulator</fullName>
    </submittedName>
</protein>
<comment type="caution">
    <text evidence="6">The sequence shown here is derived from an EMBL/GenBank/DDBJ whole genome shotgun (WGS) entry which is preliminary data.</text>
</comment>
<dbReference type="Proteomes" id="UP000674234">
    <property type="component" value="Unassembled WGS sequence"/>
</dbReference>
<dbReference type="Pfam" id="PF13305">
    <property type="entry name" value="TetR_C_33"/>
    <property type="match status" value="1"/>
</dbReference>
<keyword evidence="3" id="KW-0804">Transcription</keyword>
<keyword evidence="2 4" id="KW-0238">DNA-binding</keyword>
<dbReference type="InterPro" id="IPR001647">
    <property type="entry name" value="HTH_TetR"/>
</dbReference>
<dbReference type="PROSITE" id="PS50977">
    <property type="entry name" value="HTH_TETR_2"/>
    <property type="match status" value="1"/>
</dbReference>
<accession>A0A940WKI0</accession>
<evidence type="ECO:0000313" key="6">
    <source>
        <dbReference type="EMBL" id="MBP2703170.1"/>
    </source>
</evidence>
<evidence type="ECO:0000256" key="4">
    <source>
        <dbReference type="PROSITE-ProRule" id="PRU00335"/>
    </source>
</evidence>
<evidence type="ECO:0000256" key="1">
    <source>
        <dbReference type="ARBA" id="ARBA00023015"/>
    </source>
</evidence>
<dbReference type="EMBL" id="JAFCNB010000002">
    <property type="protein sequence ID" value="MBP2703170.1"/>
    <property type="molecule type" value="Genomic_DNA"/>
</dbReference>
<evidence type="ECO:0000259" key="5">
    <source>
        <dbReference type="PROSITE" id="PS50977"/>
    </source>
</evidence>
<keyword evidence="7" id="KW-1185">Reference proteome</keyword>
<dbReference type="PANTHER" id="PTHR30055:SF209">
    <property type="entry name" value="POSSIBLE TRANSCRIPTIONAL REGULATORY PROTEIN (PROBABLY TETR-FAMILY)"/>
    <property type="match status" value="1"/>
</dbReference>
<dbReference type="PANTHER" id="PTHR30055">
    <property type="entry name" value="HTH-TYPE TRANSCRIPTIONAL REGULATOR RUTR"/>
    <property type="match status" value="1"/>
</dbReference>
<dbReference type="GO" id="GO:0003700">
    <property type="term" value="F:DNA-binding transcription factor activity"/>
    <property type="evidence" value="ECO:0007669"/>
    <property type="project" value="TreeGrafter"/>
</dbReference>